<reference evidence="1 2" key="1">
    <citation type="submission" date="2018-04" db="EMBL/GenBank/DDBJ databases">
        <title>Sphingobacterium sp. M46 Genome.</title>
        <authorList>
            <person name="Cheng J."/>
            <person name="Li Y."/>
        </authorList>
    </citation>
    <scope>NUCLEOTIDE SEQUENCE [LARGE SCALE GENOMIC DNA]</scope>
    <source>
        <strain evidence="1 2">M46</strain>
    </source>
</reference>
<accession>A0A363NUN5</accession>
<evidence type="ECO:0000313" key="2">
    <source>
        <dbReference type="Proteomes" id="UP000250831"/>
    </source>
</evidence>
<dbReference type="RefSeq" id="WP_108634354.1">
    <property type="nucleotide sequence ID" value="NZ_QCXX01000003.1"/>
</dbReference>
<organism evidence="1 2">
    <name type="scientific">Sphingobacterium athyrii</name>
    <dbReference type="NCBI Taxonomy" id="2152717"/>
    <lineage>
        <taxon>Bacteria</taxon>
        <taxon>Pseudomonadati</taxon>
        <taxon>Bacteroidota</taxon>
        <taxon>Sphingobacteriia</taxon>
        <taxon>Sphingobacteriales</taxon>
        <taxon>Sphingobacteriaceae</taxon>
        <taxon>Sphingobacterium</taxon>
    </lineage>
</organism>
<comment type="caution">
    <text evidence="1">The sequence shown here is derived from an EMBL/GenBank/DDBJ whole genome shotgun (WGS) entry which is preliminary data.</text>
</comment>
<dbReference type="OrthoDB" id="1078465at2"/>
<evidence type="ECO:0000313" key="1">
    <source>
        <dbReference type="EMBL" id="PUV24428.1"/>
    </source>
</evidence>
<keyword evidence="2" id="KW-1185">Reference proteome</keyword>
<name>A0A363NUN5_9SPHI</name>
<protein>
    <submittedName>
        <fullName evidence="1">Conjugal transfer protein TraO</fullName>
    </submittedName>
</protein>
<dbReference type="Proteomes" id="UP000250831">
    <property type="component" value="Unassembled WGS sequence"/>
</dbReference>
<dbReference type="AlphaFoldDB" id="A0A363NUN5"/>
<sequence length="185" mass="21140">MKKYIIVILLFIMSVKSYSQRMIYKQKALEINTGIVATNEISKNFYLNLTLTSFGRNGNYWIWGTEYQKRTTDYKQWSIPLESYLGDIGYSLQLLADPKKFITINLGLTGVAGYEVVNKGDSLLLDGAILRNRNQFVYGTGGRLSVETYLTDCIVLLLQGRIKVLWGSDFDRFRPSSGIGLRFNF</sequence>
<dbReference type="EMBL" id="QCXX01000003">
    <property type="protein sequence ID" value="PUV24428.1"/>
    <property type="molecule type" value="Genomic_DNA"/>
</dbReference>
<proteinExistence type="predicted"/>
<gene>
    <name evidence="1" type="ORF">DCO56_13870</name>
</gene>
<dbReference type="Pfam" id="PF10626">
    <property type="entry name" value="TraO"/>
    <property type="match status" value="1"/>
</dbReference>
<dbReference type="InterPro" id="IPR018899">
    <property type="entry name" value="Conjug_transposon_Tra0"/>
</dbReference>